<sequence>MNSLEKQVESAWKNVDQQKDTLISEHSHHLQNSVDEELRTLLQSVRQLLDDDGQQLEKDVDKLQLIAQQFREGVEMWQQKAQSSVKAIEEKQRVLSLLVEDVSVRTEGRRESLIQRQQQRVADTEDNCFRVLQGISS</sequence>
<gene>
    <name evidence="1" type="ORF">STCU_02965</name>
</gene>
<proteinExistence type="predicted"/>
<dbReference type="OrthoDB" id="271058at2759"/>
<evidence type="ECO:0000313" key="2">
    <source>
        <dbReference type="Proteomes" id="UP000015354"/>
    </source>
</evidence>
<organism evidence="1 2">
    <name type="scientific">Strigomonas culicis</name>
    <dbReference type="NCBI Taxonomy" id="28005"/>
    <lineage>
        <taxon>Eukaryota</taxon>
        <taxon>Discoba</taxon>
        <taxon>Euglenozoa</taxon>
        <taxon>Kinetoplastea</taxon>
        <taxon>Metakinetoplastina</taxon>
        <taxon>Trypanosomatida</taxon>
        <taxon>Trypanosomatidae</taxon>
        <taxon>Strigomonadinae</taxon>
        <taxon>Strigomonas</taxon>
    </lineage>
</organism>
<accession>S9UMS4</accession>
<evidence type="ECO:0000313" key="1">
    <source>
        <dbReference type="EMBL" id="EPY32122.1"/>
    </source>
</evidence>
<reference evidence="1 2" key="1">
    <citation type="journal article" date="2013" name="PLoS ONE">
        <title>Predicting the Proteins of Angomonas deanei, Strigomonas culicis and Their Respective Endosymbionts Reveals New Aspects of the Trypanosomatidae Family.</title>
        <authorList>
            <person name="Motta M.C."/>
            <person name="Martins A.C."/>
            <person name="de Souza S.S."/>
            <person name="Catta-Preta C.M."/>
            <person name="Silva R."/>
            <person name="Klein C.C."/>
            <person name="de Almeida L.G."/>
            <person name="de Lima Cunha O."/>
            <person name="Ciapina L.P."/>
            <person name="Brocchi M."/>
            <person name="Colabardini A.C."/>
            <person name="de Araujo Lima B."/>
            <person name="Machado C.R."/>
            <person name="de Almeida Soares C.M."/>
            <person name="Probst C.M."/>
            <person name="de Menezes C.B."/>
            <person name="Thompson C.E."/>
            <person name="Bartholomeu D.C."/>
            <person name="Gradia D.F."/>
            <person name="Pavoni D.P."/>
            <person name="Grisard E.C."/>
            <person name="Fantinatti-Garboggini F."/>
            <person name="Marchini F.K."/>
            <person name="Rodrigues-Luiz G.F."/>
            <person name="Wagner G."/>
            <person name="Goldman G.H."/>
            <person name="Fietto J.L."/>
            <person name="Elias M.C."/>
            <person name="Goldman M.H."/>
            <person name="Sagot M.F."/>
            <person name="Pereira M."/>
            <person name="Stoco P.H."/>
            <person name="de Mendonca-Neto R.P."/>
            <person name="Teixeira S.M."/>
            <person name="Maciel T.E."/>
            <person name="de Oliveira Mendes T.A."/>
            <person name="Urmenyi T.P."/>
            <person name="de Souza W."/>
            <person name="Schenkman S."/>
            <person name="de Vasconcelos A.T."/>
        </authorList>
    </citation>
    <scope>NUCLEOTIDE SEQUENCE [LARGE SCALE GENOMIC DNA]</scope>
</reference>
<name>S9UMS4_9TRYP</name>
<dbReference type="Proteomes" id="UP000015354">
    <property type="component" value="Unassembled WGS sequence"/>
</dbReference>
<comment type="caution">
    <text evidence="1">The sequence shown here is derived from an EMBL/GenBank/DDBJ whole genome shotgun (WGS) entry which is preliminary data.</text>
</comment>
<protein>
    <submittedName>
        <fullName evidence="1">Uncharacterized protein</fullName>
    </submittedName>
</protein>
<dbReference type="AlphaFoldDB" id="S9UMS4"/>
<keyword evidence="2" id="KW-1185">Reference proteome</keyword>
<dbReference type="EMBL" id="ATMH01002965">
    <property type="protein sequence ID" value="EPY32122.1"/>
    <property type="molecule type" value="Genomic_DNA"/>
</dbReference>